<evidence type="ECO:0000313" key="3">
    <source>
        <dbReference type="Proteomes" id="UP001347796"/>
    </source>
</evidence>
<dbReference type="EMBL" id="JAZGQO010000021">
    <property type="protein sequence ID" value="KAK6166163.1"/>
    <property type="molecule type" value="Genomic_DNA"/>
</dbReference>
<evidence type="ECO:0000313" key="2">
    <source>
        <dbReference type="EMBL" id="KAK6166163.1"/>
    </source>
</evidence>
<keyword evidence="1" id="KW-0472">Membrane</keyword>
<keyword evidence="1" id="KW-1133">Transmembrane helix</keyword>
<dbReference type="AlphaFoldDB" id="A0AAN8G1R6"/>
<sequence length="133" mass="14876">MNCLLDDFKKLTAPTTAYIEAFDDFCKNINVLNVTCYQESTIGIRQCLSKNFGSYQIATNSSFDDKKTFACKGLETVVRCHSHNTVLKTCPGTRDMLLKYSEILKPPACGAMMIISSIMLLVLSMMLFVSTVY</sequence>
<proteinExistence type="predicted"/>
<accession>A0AAN8G1R6</accession>
<keyword evidence="3" id="KW-1185">Reference proteome</keyword>
<keyword evidence="1" id="KW-0812">Transmembrane</keyword>
<organism evidence="2 3">
    <name type="scientific">Patella caerulea</name>
    <name type="common">Rayed Mediterranean limpet</name>
    <dbReference type="NCBI Taxonomy" id="87958"/>
    <lineage>
        <taxon>Eukaryota</taxon>
        <taxon>Metazoa</taxon>
        <taxon>Spiralia</taxon>
        <taxon>Lophotrochozoa</taxon>
        <taxon>Mollusca</taxon>
        <taxon>Gastropoda</taxon>
        <taxon>Patellogastropoda</taxon>
        <taxon>Patelloidea</taxon>
        <taxon>Patellidae</taxon>
        <taxon>Patella</taxon>
    </lineage>
</organism>
<name>A0AAN8G1R6_PATCE</name>
<reference evidence="2 3" key="1">
    <citation type="submission" date="2024-01" db="EMBL/GenBank/DDBJ databases">
        <title>The genome of the rayed Mediterranean limpet Patella caerulea (Linnaeus, 1758).</title>
        <authorList>
            <person name="Anh-Thu Weber A."/>
            <person name="Halstead-Nussloch G."/>
        </authorList>
    </citation>
    <scope>NUCLEOTIDE SEQUENCE [LARGE SCALE GENOMIC DNA]</scope>
    <source>
        <strain evidence="2">AATW-2023a</strain>
        <tissue evidence="2">Whole specimen</tissue>
    </source>
</reference>
<feature type="transmembrane region" description="Helical" evidence="1">
    <location>
        <begin position="108"/>
        <end position="129"/>
    </location>
</feature>
<dbReference type="Proteomes" id="UP001347796">
    <property type="component" value="Unassembled WGS sequence"/>
</dbReference>
<evidence type="ECO:0000256" key="1">
    <source>
        <dbReference type="SAM" id="Phobius"/>
    </source>
</evidence>
<comment type="caution">
    <text evidence="2">The sequence shown here is derived from an EMBL/GenBank/DDBJ whole genome shotgun (WGS) entry which is preliminary data.</text>
</comment>
<protein>
    <submittedName>
        <fullName evidence="2">Uncharacterized protein</fullName>
    </submittedName>
</protein>
<gene>
    <name evidence="2" type="ORF">SNE40_022924</name>
</gene>